<dbReference type="EMBL" id="JBHSWD010000001">
    <property type="protein sequence ID" value="MFC6591670.1"/>
    <property type="molecule type" value="Genomic_DNA"/>
</dbReference>
<protein>
    <submittedName>
        <fullName evidence="2">Uncharacterized protein</fullName>
    </submittedName>
</protein>
<feature type="signal peptide" evidence="1">
    <location>
        <begin position="1"/>
        <end position="18"/>
    </location>
</feature>
<feature type="chain" id="PRO_5047382837" evidence="1">
    <location>
        <begin position="19"/>
        <end position="171"/>
    </location>
</feature>
<keyword evidence="1" id="KW-0732">Signal</keyword>
<comment type="caution">
    <text evidence="2">The sequence shown here is derived from an EMBL/GenBank/DDBJ whole genome shotgun (WGS) entry which is preliminary data.</text>
</comment>
<name>A0ABW1YDP7_9DEIO</name>
<keyword evidence="3" id="KW-1185">Reference proteome</keyword>
<organism evidence="2 3">
    <name type="scientific">Deinococcus lacus</name>
    <dbReference type="NCBI Taxonomy" id="392561"/>
    <lineage>
        <taxon>Bacteria</taxon>
        <taxon>Thermotogati</taxon>
        <taxon>Deinococcota</taxon>
        <taxon>Deinococci</taxon>
        <taxon>Deinococcales</taxon>
        <taxon>Deinococcaceae</taxon>
        <taxon>Deinococcus</taxon>
    </lineage>
</organism>
<evidence type="ECO:0000256" key="1">
    <source>
        <dbReference type="SAM" id="SignalP"/>
    </source>
</evidence>
<dbReference type="Proteomes" id="UP001596297">
    <property type="component" value="Unassembled WGS sequence"/>
</dbReference>
<accession>A0ABW1YDP7</accession>
<evidence type="ECO:0000313" key="2">
    <source>
        <dbReference type="EMBL" id="MFC6591670.1"/>
    </source>
</evidence>
<dbReference type="RefSeq" id="WP_380082676.1">
    <property type="nucleotide sequence ID" value="NZ_JBHSWD010000001.1"/>
</dbReference>
<evidence type="ECO:0000313" key="3">
    <source>
        <dbReference type="Proteomes" id="UP001596297"/>
    </source>
</evidence>
<reference evidence="3" key="1">
    <citation type="journal article" date="2019" name="Int. J. Syst. Evol. Microbiol.">
        <title>The Global Catalogue of Microorganisms (GCM) 10K type strain sequencing project: providing services to taxonomists for standard genome sequencing and annotation.</title>
        <authorList>
            <consortium name="The Broad Institute Genomics Platform"/>
            <consortium name="The Broad Institute Genome Sequencing Center for Infectious Disease"/>
            <person name="Wu L."/>
            <person name="Ma J."/>
        </authorList>
    </citation>
    <scope>NUCLEOTIDE SEQUENCE [LARGE SCALE GENOMIC DNA]</scope>
    <source>
        <strain evidence="3">CGMCC 1.15772</strain>
    </source>
</reference>
<sequence>MKKLLMVGALLAGGMAQAQTWQPSSKGSLTATNPPFILLAETWAAAPGGTLLMTSASSIYGTGSAGMTFCEEYSFMGVDSDTIYIDLIGYEVHHDAKDYPSKLVLDDLKKGTPDSIASASACYMEDKENLTRSTLRIPKNSSFNLLGNFESLTYKINISESPLKATPIRIQ</sequence>
<proteinExistence type="predicted"/>
<gene>
    <name evidence="2" type="ORF">ACFP81_06370</name>
</gene>